<dbReference type="EMBL" id="BLXT01006428">
    <property type="protein sequence ID" value="GFO31796.1"/>
    <property type="molecule type" value="Genomic_DNA"/>
</dbReference>
<protein>
    <submittedName>
        <fullName evidence="1">Uncharacterized protein</fullName>
    </submittedName>
</protein>
<sequence>MGRTTEYAASVRNHQVTRYDWFNNHNCSNNNDNISSSRRDGDTMASEPALPCARTFEFESPLLETWVEGVGREQGTAQHLPDKLCNLLCHLSHCLPSFQRWMAWGGNRKQPNVFQIKSAMSCAISVTVSRHSNGGGLGKGTGNSPTPSR</sequence>
<name>A0AAV4C913_9GAST</name>
<keyword evidence="2" id="KW-1185">Reference proteome</keyword>
<dbReference type="AlphaFoldDB" id="A0AAV4C913"/>
<gene>
    <name evidence="1" type="ORF">PoB_005830100</name>
</gene>
<evidence type="ECO:0000313" key="2">
    <source>
        <dbReference type="Proteomes" id="UP000735302"/>
    </source>
</evidence>
<evidence type="ECO:0000313" key="1">
    <source>
        <dbReference type="EMBL" id="GFO31796.1"/>
    </source>
</evidence>
<organism evidence="1 2">
    <name type="scientific">Plakobranchus ocellatus</name>
    <dbReference type="NCBI Taxonomy" id="259542"/>
    <lineage>
        <taxon>Eukaryota</taxon>
        <taxon>Metazoa</taxon>
        <taxon>Spiralia</taxon>
        <taxon>Lophotrochozoa</taxon>
        <taxon>Mollusca</taxon>
        <taxon>Gastropoda</taxon>
        <taxon>Heterobranchia</taxon>
        <taxon>Euthyneura</taxon>
        <taxon>Panpulmonata</taxon>
        <taxon>Sacoglossa</taxon>
        <taxon>Placobranchoidea</taxon>
        <taxon>Plakobranchidae</taxon>
        <taxon>Plakobranchus</taxon>
    </lineage>
</organism>
<accession>A0AAV4C913</accession>
<proteinExistence type="predicted"/>
<comment type="caution">
    <text evidence="1">The sequence shown here is derived from an EMBL/GenBank/DDBJ whole genome shotgun (WGS) entry which is preliminary data.</text>
</comment>
<dbReference type="Proteomes" id="UP000735302">
    <property type="component" value="Unassembled WGS sequence"/>
</dbReference>
<reference evidence="1 2" key="1">
    <citation type="journal article" date="2021" name="Elife">
        <title>Chloroplast acquisition without the gene transfer in kleptoplastic sea slugs, Plakobranchus ocellatus.</title>
        <authorList>
            <person name="Maeda T."/>
            <person name="Takahashi S."/>
            <person name="Yoshida T."/>
            <person name="Shimamura S."/>
            <person name="Takaki Y."/>
            <person name="Nagai Y."/>
            <person name="Toyoda A."/>
            <person name="Suzuki Y."/>
            <person name="Arimoto A."/>
            <person name="Ishii H."/>
            <person name="Satoh N."/>
            <person name="Nishiyama T."/>
            <person name="Hasebe M."/>
            <person name="Maruyama T."/>
            <person name="Minagawa J."/>
            <person name="Obokata J."/>
            <person name="Shigenobu S."/>
        </authorList>
    </citation>
    <scope>NUCLEOTIDE SEQUENCE [LARGE SCALE GENOMIC DNA]</scope>
</reference>